<evidence type="ECO:0000256" key="11">
    <source>
        <dbReference type="ARBA" id="ARBA00022842"/>
    </source>
</evidence>
<feature type="site" description="Important for catalytic activity" evidence="19">
    <location>
        <position position="259"/>
    </location>
</feature>
<feature type="binding site" evidence="16">
    <location>
        <position position="353"/>
    </location>
    <ligand>
        <name>substrate</name>
    </ligand>
</feature>
<dbReference type="FunFam" id="3.40.50.970:FF:000004">
    <property type="entry name" value="Transketolase"/>
    <property type="match status" value="1"/>
</dbReference>
<name>A0A1I0AZ36_9FIRM</name>
<dbReference type="Gene3D" id="3.40.50.920">
    <property type="match status" value="1"/>
</dbReference>
<feature type="binding site" evidence="17">
    <location>
        <position position="259"/>
    </location>
    <ligand>
        <name>thiamine diphosphate</name>
        <dbReference type="ChEBI" id="CHEBI:58937"/>
    </ligand>
</feature>
<comment type="cofactor">
    <cofactor evidence="1">
        <name>Ca(2+)</name>
        <dbReference type="ChEBI" id="CHEBI:29108"/>
    </cofactor>
</comment>
<keyword evidence="8" id="KW-0808">Transferase</keyword>
<evidence type="ECO:0000256" key="6">
    <source>
        <dbReference type="ARBA" id="ARBA00011738"/>
    </source>
</evidence>
<reference evidence="24 25" key="1">
    <citation type="submission" date="2016-10" db="EMBL/GenBank/DDBJ databases">
        <authorList>
            <person name="Varghese N."/>
            <person name="Submissions S."/>
        </authorList>
    </citation>
    <scope>NUCLEOTIDE SEQUENCE [LARGE SCALE GENOMIC DNA]</scope>
    <source>
        <strain evidence="22 25">WG2</strain>
        <strain evidence="23 24">WG5</strain>
    </source>
</reference>
<feature type="binding site" evidence="16">
    <location>
        <position position="380"/>
    </location>
    <ligand>
        <name>substrate</name>
    </ligand>
</feature>
<dbReference type="EMBL" id="FNBJ01000016">
    <property type="protein sequence ID" value="SDF59806.1"/>
    <property type="molecule type" value="Genomic_DNA"/>
</dbReference>
<dbReference type="Pfam" id="PF02779">
    <property type="entry name" value="Transket_pyr"/>
    <property type="match status" value="1"/>
</dbReference>
<feature type="active site" description="Proton donor" evidence="15">
    <location>
        <position position="407"/>
    </location>
</feature>
<evidence type="ECO:0000256" key="1">
    <source>
        <dbReference type="ARBA" id="ARBA00001913"/>
    </source>
</evidence>
<evidence type="ECO:0000256" key="7">
    <source>
        <dbReference type="ARBA" id="ARBA00013152"/>
    </source>
</evidence>
<feature type="domain" description="Transketolase-like pyrimidine-binding" evidence="21">
    <location>
        <begin position="350"/>
        <end position="521"/>
    </location>
</feature>
<comment type="similarity">
    <text evidence="5">Belongs to the transketolase family.</text>
</comment>
<proteinExistence type="inferred from homology"/>
<evidence type="ECO:0000256" key="10">
    <source>
        <dbReference type="ARBA" id="ARBA00022837"/>
    </source>
</evidence>
<dbReference type="EC" id="2.2.1.1" evidence="7 14"/>
<feature type="binding site" evidence="16">
    <location>
        <position position="469"/>
    </location>
    <ligand>
        <name>substrate</name>
    </ligand>
</feature>
<feature type="binding site" evidence="17">
    <location>
        <position position="154"/>
    </location>
    <ligand>
        <name>thiamine diphosphate</name>
        <dbReference type="ChEBI" id="CHEBI:58937"/>
    </ligand>
</feature>
<evidence type="ECO:0000256" key="3">
    <source>
        <dbReference type="ARBA" id="ARBA00001941"/>
    </source>
</evidence>
<feature type="binding site" evidence="16">
    <location>
        <position position="259"/>
    </location>
    <ligand>
        <name>substrate</name>
    </ligand>
</feature>
<dbReference type="PANTHER" id="PTHR43522">
    <property type="entry name" value="TRANSKETOLASE"/>
    <property type="match status" value="1"/>
</dbReference>
<feature type="binding site" evidence="16">
    <location>
        <position position="457"/>
    </location>
    <ligand>
        <name>substrate</name>
    </ligand>
</feature>
<accession>A0A1I0AZ36</accession>
<dbReference type="InterPro" id="IPR055152">
    <property type="entry name" value="Transketolase-like_C_2"/>
</dbReference>
<keyword evidence="12 17" id="KW-0786">Thiamine pyrophosphate</keyword>
<evidence type="ECO:0000256" key="12">
    <source>
        <dbReference type="ARBA" id="ARBA00023052"/>
    </source>
</evidence>
<feature type="site" description="Important for catalytic activity" evidence="19">
    <location>
        <position position="24"/>
    </location>
</feature>
<comment type="cofactor">
    <cofactor evidence="3">
        <name>Co(2+)</name>
        <dbReference type="ChEBI" id="CHEBI:48828"/>
    </cofactor>
</comment>
<dbReference type="CDD" id="cd02012">
    <property type="entry name" value="TPP_TK"/>
    <property type="match status" value="1"/>
</dbReference>
<evidence type="ECO:0000256" key="15">
    <source>
        <dbReference type="PIRSR" id="PIRSR605478-1"/>
    </source>
</evidence>
<dbReference type="NCBIfam" id="TIGR00232">
    <property type="entry name" value="tktlase_bact"/>
    <property type="match status" value="1"/>
</dbReference>
<gene>
    <name evidence="22" type="ORF">SAMN04488598_11642</name>
    <name evidence="23" type="ORF">SAMN04515652_1169</name>
</gene>
<dbReference type="InterPro" id="IPR005474">
    <property type="entry name" value="Transketolase_N"/>
</dbReference>
<dbReference type="AlphaFoldDB" id="A0A1I0AZ36"/>
<evidence type="ECO:0000256" key="19">
    <source>
        <dbReference type="PIRSR" id="PIRSR605478-5"/>
    </source>
</evidence>
<dbReference type="GO" id="GO:0046872">
    <property type="term" value="F:metal ion binding"/>
    <property type="evidence" value="ECO:0007669"/>
    <property type="project" value="UniProtKB-KW"/>
</dbReference>
<evidence type="ECO:0000256" key="16">
    <source>
        <dbReference type="PIRSR" id="PIRSR605478-2"/>
    </source>
</evidence>
<evidence type="ECO:0000313" key="25">
    <source>
        <dbReference type="Proteomes" id="UP000199519"/>
    </source>
</evidence>
<dbReference type="InterPro" id="IPR029061">
    <property type="entry name" value="THDP-binding"/>
</dbReference>
<dbReference type="InterPro" id="IPR005475">
    <property type="entry name" value="Transketolase-like_Pyr-bd"/>
</dbReference>
<feature type="binding site" evidence="16">
    <location>
        <position position="465"/>
    </location>
    <ligand>
        <name>substrate</name>
    </ligand>
</feature>
<evidence type="ECO:0000256" key="2">
    <source>
        <dbReference type="ARBA" id="ARBA00001936"/>
    </source>
</evidence>
<evidence type="ECO:0000256" key="18">
    <source>
        <dbReference type="PIRSR" id="PIRSR605478-4"/>
    </source>
</evidence>
<keyword evidence="10" id="KW-0106">Calcium</keyword>
<comment type="cofactor">
    <cofactor evidence="2">
        <name>Mn(2+)</name>
        <dbReference type="ChEBI" id="CHEBI:29035"/>
    </cofactor>
</comment>
<comment type="cofactor">
    <cofactor evidence="18">
        <name>Mg(2+)</name>
        <dbReference type="ChEBI" id="CHEBI:18420"/>
    </cofactor>
    <text evidence="18">Binds 1 Mg(2+) ion per subunit. Can also utilize other divalent metal cations, such as Ca(2+), Mn(2+) and Co(2+).</text>
</comment>
<comment type="function">
    <text evidence="4">Catalyzes the transfer of a two-carbon ketol group from a ketose donor to an aldose acceptor, via a covalent intermediate with the cofactor thiamine pyrophosphate.</text>
</comment>
<keyword evidence="11 18" id="KW-0460">Magnesium</keyword>
<dbReference type="PANTHER" id="PTHR43522:SF2">
    <property type="entry name" value="TRANSKETOLASE 1-RELATED"/>
    <property type="match status" value="1"/>
</dbReference>
<evidence type="ECO:0000256" key="9">
    <source>
        <dbReference type="ARBA" id="ARBA00022723"/>
    </source>
</evidence>
<organism evidence="23 24">
    <name type="scientific">Halanaerobium congolense</name>
    <dbReference type="NCBI Taxonomy" id="54121"/>
    <lineage>
        <taxon>Bacteria</taxon>
        <taxon>Bacillati</taxon>
        <taxon>Bacillota</taxon>
        <taxon>Clostridia</taxon>
        <taxon>Halanaerobiales</taxon>
        <taxon>Halanaerobiaceae</taxon>
        <taxon>Halanaerobium</taxon>
    </lineage>
</organism>
<dbReference type="Pfam" id="PF00456">
    <property type="entry name" value="Transketolase_N"/>
    <property type="match status" value="1"/>
</dbReference>
<evidence type="ECO:0000256" key="5">
    <source>
        <dbReference type="ARBA" id="ARBA00007131"/>
    </source>
</evidence>
<dbReference type="Pfam" id="PF22613">
    <property type="entry name" value="Transketolase_C_1"/>
    <property type="match status" value="1"/>
</dbReference>
<evidence type="ECO:0000256" key="13">
    <source>
        <dbReference type="ARBA" id="ARBA00049473"/>
    </source>
</evidence>
<sequence length="656" mass="72699">MINKFANVVKGLSADAVEKANSGHPGLPIGCAEIGSVLFADIMNHDPEHPKWPNRDRFVLSAGHGSVLLYSLLHLTGYKLSLNDLKNFRQLNSQTPGHPEYGHTEGVETTTGPLGQGFSNAVGMAISEKILGQKYNTEKNQIIDHYTYTLLGDGCMMEGITSEAASYAGHLGLGKLIAIYDDNDISIAGNTDITFTENVGKRFEAYNWHVINNVDGHNIEELKDAFKEAKKIKDKPTLIIAKTKIACGAPTKECKSSAHGAPLGEEEIKGLKKNISLPPEKKFYISDEVKKFSEKIQTRLSSKYNNWKDGFNKWAENNPKLKENWEKSQNLNLPPDLENIINEIEIEAPMATRNLSGEVLRRVADELDYLIGGSADLAPSNKTYLDKYEEIQRDNFNGRNFRFGVREHAMAGIANGISVYGGLRPFVSTFLVFSDYMKPAIRMAALMKQPNIYIFTHDSIYVGEDGPTHQPIEHLESLRVIPNLDVIRPADLEETKSAWIQALNKKDGPTALILSRQALPSIKKDNPENMGKGAYFVNRSEEADINLIATGSEVSLALETAKILAGEGEKINVVSVLNRDEFSKQSKEYREKLIPRNNKLNVIIEAGVSSGWHKFLNRDDLTITMEGYGLSGPGVAVAEHFGFEAKKIANKIKNNL</sequence>
<dbReference type="Proteomes" id="UP000198612">
    <property type="component" value="Unassembled WGS sequence"/>
</dbReference>
<dbReference type="InterPro" id="IPR033247">
    <property type="entry name" value="Transketolase_fam"/>
</dbReference>
<dbReference type="EMBL" id="FOHG01000016">
    <property type="protein sequence ID" value="SES99812.1"/>
    <property type="molecule type" value="Genomic_DNA"/>
</dbReference>
<keyword evidence="9 18" id="KW-0479">Metal-binding</keyword>
<dbReference type="SUPFAM" id="SSF52518">
    <property type="entry name" value="Thiamin diphosphate-binding fold (THDP-binding)"/>
    <property type="match status" value="2"/>
</dbReference>
<dbReference type="Gene3D" id="3.40.50.970">
    <property type="match status" value="2"/>
</dbReference>
<dbReference type="RefSeq" id="WP_089720223.1">
    <property type="nucleotide sequence ID" value="NZ_FNBJ01000016.1"/>
</dbReference>
<dbReference type="GO" id="GO:0005829">
    <property type="term" value="C:cytosol"/>
    <property type="evidence" value="ECO:0007669"/>
    <property type="project" value="TreeGrafter"/>
</dbReference>
<feature type="binding site" evidence="16">
    <location>
        <position position="24"/>
    </location>
    <ligand>
        <name>substrate</name>
    </ligand>
</feature>
<dbReference type="GO" id="GO:0004802">
    <property type="term" value="F:transketolase activity"/>
    <property type="evidence" value="ECO:0007669"/>
    <property type="project" value="UniProtKB-UniRule"/>
</dbReference>
<feature type="binding site" evidence="17">
    <location>
        <position position="64"/>
    </location>
    <ligand>
        <name>thiamine diphosphate</name>
        <dbReference type="ChEBI" id="CHEBI:58937"/>
    </ligand>
</feature>
<evidence type="ECO:0000256" key="14">
    <source>
        <dbReference type="NCBIfam" id="TIGR00232"/>
    </source>
</evidence>
<dbReference type="SMART" id="SM00861">
    <property type="entry name" value="Transket_pyr"/>
    <property type="match status" value="1"/>
</dbReference>
<feature type="binding site" evidence="18">
    <location>
        <position position="153"/>
    </location>
    <ligand>
        <name>Mg(2+)</name>
        <dbReference type="ChEBI" id="CHEBI:18420"/>
    </ligand>
</feature>
<feature type="binding site" evidence="17">
    <location>
        <position position="183"/>
    </location>
    <ligand>
        <name>thiamine diphosphate</name>
        <dbReference type="ChEBI" id="CHEBI:58937"/>
    </ligand>
</feature>
<comment type="cofactor">
    <cofactor evidence="17">
        <name>thiamine diphosphate</name>
        <dbReference type="ChEBI" id="CHEBI:58937"/>
    </cofactor>
    <text evidence="17">Binds 1 thiamine pyrophosphate per subunit. During the reaction, the substrate forms a covalent intermediate with the cofactor.</text>
</comment>
<feature type="binding site" evidence="18">
    <location>
        <position position="185"/>
    </location>
    <ligand>
        <name>Mg(2+)</name>
        <dbReference type="ChEBI" id="CHEBI:18420"/>
    </ligand>
</feature>
<dbReference type="CDD" id="cd07033">
    <property type="entry name" value="TPP_PYR_DXS_TK_like"/>
    <property type="match status" value="1"/>
</dbReference>
<dbReference type="InterPro" id="IPR005478">
    <property type="entry name" value="Transketolase_bac-like"/>
</dbReference>
<feature type="binding site" evidence="18">
    <location>
        <position position="183"/>
    </location>
    <ligand>
        <name>Mg(2+)</name>
        <dbReference type="ChEBI" id="CHEBI:18420"/>
    </ligand>
</feature>
<keyword evidence="25" id="KW-1185">Reference proteome</keyword>
<comment type="subunit">
    <text evidence="6">Homodimer.</text>
</comment>
<feature type="binding site" evidence="17">
    <location>
        <position position="433"/>
    </location>
    <ligand>
        <name>thiamine diphosphate</name>
        <dbReference type="ChEBI" id="CHEBI:58937"/>
    </ligand>
</feature>
<evidence type="ECO:0000313" key="23">
    <source>
        <dbReference type="EMBL" id="SES99812.1"/>
    </source>
</evidence>
<dbReference type="FunFam" id="3.40.50.970:FF:000045">
    <property type="entry name" value="Transketolase"/>
    <property type="match status" value="1"/>
</dbReference>
<feature type="binding site" evidence="17">
    <location>
        <begin position="112"/>
        <end position="114"/>
    </location>
    <ligand>
        <name>thiamine diphosphate</name>
        <dbReference type="ChEBI" id="CHEBI:58937"/>
    </ligand>
</feature>
<evidence type="ECO:0000256" key="17">
    <source>
        <dbReference type="PIRSR" id="PIRSR605478-3"/>
    </source>
</evidence>
<evidence type="ECO:0000259" key="21">
    <source>
        <dbReference type="SMART" id="SM00861"/>
    </source>
</evidence>
<dbReference type="GO" id="GO:0006098">
    <property type="term" value="P:pentose-phosphate shunt"/>
    <property type="evidence" value="ECO:0007669"/>
    <property type="project" value="TreeGrafter"/>
</dbReference>
<feature type="region of interest" description="Disordered" evidence="20">
    <location>
        <begin position="93"/>
        <end position="113"/>
    </location>
</feature>
<comment type="catalytic activity">
    <reaction evidence="13">
        <text>D-sedoheptulose 7-phosphate + D-glyceraldehyde 3-phosphate = aldehydo-D-ribose 5-phosphate + D-xylulose 5-phosphate</text>
        <dbReference type="Rhea" id="RHEA:10508"/>
        <dbReference type="ChEBI" id="CHEBI:57483"/>
        <dbReference type="ChEBI" id="CHEBI:57737"/>
        <dbReference type="ChEBI" id="CHEBI:58273"/>
        <dbReference type="ChEBI" id="CHEBI:59776"/>
        <dbReference type="EC" id="2.2.1.1"/>
    </reaction>
</comment>
<evidence type="ECO:0000256" key="20">
    <source>
        <dbReference type="SAM" id="MobiDB-lite"/>
    </source>
</evidence>
<dbReference type="Proteomes" id="UP000199519">
    <property type="component" value="Unassembled WGS sequence"/>
</dbReference>
<evidence type="ECO:0000313" key="24">
    <source>
        <dbReference type="Proteomes" id="UP000198612"/>
    </source>
</evidence>
<evidence type="ECO:0000256" key="8">
    <source>
        <dbReference type="ARBA" id="ARBA00022679"/>
    </source>
</evidence>
<feature type="binding site" evidence="16">
    <location>
        <position position="516"/>
    </location>
    <ligand>
        <name>substrate</name>
    </ligand>
</feature>
<protein>
    <recommendedName>
        <fullName evidence="7 14">Transketolase</fullName>
        <ecNumber evidence="7 14">2.2.1.1</ecNumber>
    </recommendedName>
</protein>
<dbReference type="InterPro" id="IPR009014">
    <property type="entry name" value="Transketo_C/PFOR_II"/>
</dbReference>
<evidence type="ECO:0000256" key="4">
    <source>
        <dbReference type="ARBA" id="ARBA00002931"/>
    </source>
</evidence>
<evidence type="ECO:0000313" key="22">
    <source>
        <dbReference type="EMBL" id="SDF59806.1"/>
    </source>
</evidence>
<dbReference type="SUPFAM" id="SSF52922">
    <property type="entry name" value="TK C-terminal domain-like"/>
    <property type="match status" value="1"/>
</dbReference>